<keyword evidence="7 10" id="KW-0520">NAD</keyword>
<evidence type="ECO:0000256" key="8">
    <source>
        <dbReference type="ARBA" id="ARBA00023235"/>
    </source>
</evidence>
<dbReference type="Pfam" id="PF01370">
    <property type="entry name" value="Epimerase"/>
    <property type="match status" value="1"/>
</dbReference>
<evidence type="ECO:0000256" key="3">
    <source>
        <dbReference type="ARBA" id="ARBA00004947"/>
    </source>
</evidence>
<keyword evidence="9 10" id="KW-0119">Carbohydrate metabolism</keyword>
<dbReference type="RefSeq" id="WP_100002335.1">
    <property type="nucleotide sequence ID" value="NZ_CP017942.1"/>
</dbReference>
<evidence type="ECO:0000256" key="2">
    <source>
        <dbReference type="ARBA" id="ARBA00001911"/>
    </source>
</evidence>
<dbReference type="Proteomes" id="UP000232163">
    <property type="component" value="Unassembled WGS sequence"/>
</dbReference>
<evidence type="ECO:0000256" key="1">
    <source>
        <dbReference type="ARBA" id="ARBA00000083"/>
    </source>
</evidence>
<dbReference type="CDD" id="cd05247">
    <property type="entry name" value="UDP_G4E_1_SDR_e"/>
    <property type="match status" value="1"/>
</dbReference>
<comment type="subunit">
    <text evidence="10">Homodimer.</text>
</comment>
<organism evidence="12 13">
    <name type="scientific">Phyllobacterium zundukense</name>
    <dbReference type="NCBI Taxonomy" id="1867719"/>
    <lineage>
        <taxon>Bacteria</taxon>
        <taxon>Pseudomonadati</taxon>
        <taxon>Pseudomonadota</taxon>
        <taxon>Alphaproteobacteria</taxon>
        <taxon>Hyphomicrobiales</taxon>
        <taxon>Phyllobacteriaceae</taxon>
        <taxon>Phyllobacterium</taxon>
    </lineage>
</organism>
<evidence type="ECO:0000256" key="10">
    <source>
        <dbReference type="RuleBase" id="RU366046"/>
    </source>
</evidence>
<evidence type="ECO:0000313" key="12">
    <source>
        <dbReference type="EMBL" id="PIO41591.1"/>
    </source>
</evidence>
<dbReference type="KEGG" id="pht:BLM14_23275"/>
<evidence type="ECO:0000256" key="9">
    <source>
        <dbReference type="ARBA" id="ARBA00023277"/>
    </source>
</evidence>
<accession>A0A2N9VQ23</accession>
<evidence type="ECO:0000256" key="6">
    <source>
        <dbReference type="ARBA" id="ARBA00018569"/>
    </source>
</evidence>
<feature type="domain" description="NAD-dependent epimerase/dehydratase" evidence="11">
    <location>
        <begin position="3"/>
        <end position="253"/>
    </location>
</feature>
<sequence length="339" mass="37045">MTVLVTGGAGYIGSHMVLALKDAGRSVIVLDDLSCGFAWLVPDDVPFIQGDIGDQVLVRDLIRRHNVTAILHFAGSIVVPDSVRDPLFYYRNNTVQSRALIETAVAEGIKHFIFSSTAAVYGEPEKTPITEDMPHQPISPYGTSKLMTEWMLRDGAVAHPDFNYVALRYFNVAGADPQLRSGQSFPRATHLIKIASQAATGERSHIEVYGTDYPTADGTCIRDYIHVSDLAQAHLSALNYLEAGGKSTAANCGYGYGYSVLEIIDAVKRVSGVDFPVRTAPRRAGDPAVLVAGNERVRNEFGFTPQRADLDLIVGDALAWERQLQVIRRDAELDERIAV</sequence>
<reference evidence="13" key="1">
    <citation type="journal article" date="2017" name="Int J Environ Stud">
        <title>Does the Miocene-Pliocene relict legume Oxytropis triphylla form nitrogen-fixing nodules with a combination of bacterial strains?</title>
        <authorList>
            <person name="Safronova V."/>
            <person name="Belimov A."/>
            <person name="Sazanova A."/>
            <person name="Kuznetsova I."/>
            <person name="Popova J."/>
            <person name="Andronov E."/>
            <person name="Verkhozina A."/>
            <person name="Tikhonovich I."/>
        </authorList>
    </citation>
    <scope>NUCLEOTIDE SEQUENCE [LARGE SCALE GENOMIC DNA]</scope>
    <source>
        <strain evidence="13">Tri-38</strain>
    </source>
</reference>
<dbReference type="PANTHER" id="PTHR43725:SF53">
    <property type="entry name" value="UDP-ARABINOSE 4-EPIMERASE 1"/>
    <property type="match status" value="1"/>
</dbReference>
<dbReference type="InterPro" id="IPR005886">
    <property type="entry name" value="UDP_G4E"/>
</dbReference>
<dbReference type="SUPFAM" id="SSF51735">
    <property type="entry name" value="NAD(P)-binding Rossmann-fold domains"/>
    <property type="match status" value="1"/>
</dbReference>
<comment type="similarity">
    <text evidence="4 10">Belongs to the NAD(P)-dependent epimerase/dehydratase family.</text>
</comment>
<dbReference type="EMBL" id="MZMT01000059">
    <property type="protein sequence ID" value="PIO41591.1"/>
    <property type="molecule type" value="Genomic_DNA"/>
</dbReference>
<evidence type="ECO:0000313" key="13">
    <source>
        <dbReference type="Proteomes" id="UP000232163"/>
    </source>
</evidence>
<dbReference type="Gene3D" id="3.90.25.10">
    <property type="entry name" value="UDP-galactose 4-epimerase, domain 1"/>
    <property type="match status" value="1"/>
</dbReference>
<comment type="cofactor">
    <cofactor evidence="2 10">
        <name>NAD(+)</name>
        <dbReference type="ChEBI" id="CHEBI:57540"/>
    </cofactor>
</comment>
<dbReference type="PANTHER" id="PTHR43725">
    <property type="entry name" value="UDP-GLUCOSE 4-EPIMERASE"/>
    <property type="match status" value="1"/>
</dbReference>
<comment type="catalytic activity">
    <reaction evidence="1 10">
        <text>UDP-alpha-D-glucose = UDP-alpha-D-galactose</text>
        <dbReference type="Rhea" id="RHEA:22168"/>
        <dbReference type="ChEBI" id="CHEBI:58885"/>
        <dbReference type="ChEBI" id="CHEBI:66914"/>
        <dbReference type="EC" id="5.1.3.2"/>
    </reaction>
</comment>
<dbReference type="UniPathway" id="UPA00214"/>
<evidence type="ECO:0000256" key="5">
    <source>
        <dbReference type="ARBA" id="ARBA00013189"/>
    </source>
</evidence>
<gene>
    <name evidence="12" type="ORF">B5P45_28155</name>
</gene>
<dbReference type="InterPro" id="IPR036291">
    <property type="entry name" value="NAD(P)-bd_dom_sf"/>
</dbReference>
<dbReference type="NCBIfam" id="TIGR01179">
    <property type="entry name" value="galE"/>
    <property type="match status" value="1"/>
</dbReference>
<comment type="caution">
    <text evidence="12">The sequence shown here is derived from an EMBL/GenBank/DDBJ whole genome shotgun (WGS) entry which is preliminary data.</text>
</comment>
<dbReference type="AlphaFoldDB" id="A0A2N9VQ23"/>
<proteinExistence type="inferred from homology"/>
<comment type="pathway">
    <text evidence="3 10">Carbohydrate metabolism; galactose metabolism.</text>
</comment>
<dbReference type="GO" id="GO:0033499">
    <property type="term" value="P:galactose catabolic process via UDP-galactose, Leloir pathway"/>
    <property type="evidence" value="ECO:0007669"/>
    <property type="project" value="TreeGrafter"/>
</dbReference>
<keyword evidence="13" id="KW-1185">Reference proteome</keyword>
<evidence type="ECO:0000256" key="7">
    <source>
        <dbReference type="ARBA" id="ARBA00023027"/>
    </source>
</evidence>
<dbReference type="InterPro" id="IPR001509">
    <property type="entry name" value="Epimerase_deHydtase"/>
</dbReference>
<keyword evidence="8 10" id="KW-0413">Isomerase</keyword>
<name>A0A2N9VQ23_9HYPH</name>
<dbReference type="GO" id="GO:0003978">
    <property type="term" value="F:UDP-glucose 4-epimerase activity"/>
    <property type="evidence" value="ECO:0007669"/>
    <property type="project" value="UniProtKB-UniRule"/>
</dbReference>
<dbReference type="EC" id="5.1.3.2" evidence="5 10"/>
<evidence type="ECO:0000256" key="4">
    <source>
        <dbReference type="ARBA" id="ARBA00007637"/>
    </source>
</evidence>
<evidence type="ECO:0000259" key="11">
    <source>
        <dbReference type="Pfam" id="PF01370"/>
    </source>
</evidence>
<dbReference type="Gene3D" id="3.40.50.720">
    <property type="entry name" value="NAD(P)-binding Rossmann-like Domain"/>
    <property type="match status" value="1"/>
</dbReference>
<protein>
    <recommendedName>
        <fullName evidence="6 10">UDP-glucose 4-epimerase</fullName>
        <ecNumber evidence="5 10">5.1.3.2</ecNumber>
    </recommendedName>
</protein>
<dbReference type="OrthoDB" id="9801785at2"/>